<sequence>MLPNFRSKQGAFSQAYRTDVKEKERSKGRKGGDRCLLASFKTRPKTLVANEEVFKELIEQILLKSSFFSKDTIYVILKEESSR</sequence>
<reference evidence="2 3" key="1">
    <citation type="submission" date="2019-03" db="EMBL/GenBank/DDBJ databases">
        <title>Genomic Encyclopedia of Type Strains, Phase IV (KMG-IV): sequencing the most valuable type-strain genomes for metagenomic binning, comparative biology and taxonomic classification.</title>
        <authorList>
            <person name="Goeker M."/>
        </authorList>
    </citation>
    <scope>NUCLEOTIDE SEQUENCE [LARGE SCALE GENOMIC DNA]</scope>
    <source>
        <strain evidence="2 3">DSM 28697</strain>
    </source>
</reference>
<evidence type="ECO:0000313" key="2">
    <source>
        <dbReference type="EMBL" id="TDQ39114.1"/>
    </source>
</evidence>
<dbReference type="Proteomes" id="UP000295632">
    <property type="component" value="Unassembled WGS sequence"/>
</dbReference>
<comment type="caution">
    <text evidence="2">The sequence shown here is derived from an EMBL/GenBank/DDBJ whole genome shotgun (WGS) entry which is preliminary data.</text>
</comment>
<gene>
    <name evidence="2" type="ORF">EV213_10861</name>
</gene>
<evidence type="ECO:0000256" key="1">
    <source>
        <dbReference type="SAM" id="MobiDB-lite"/>
    </source>
</evidence>
<dbReference type="EMBL" id="SNYJ01000008">
    <property type="protein sequence ID" value="TDQ39114.1"/>
    <property type="molecule type" value="Genomic_DNA"/>
</dbReference>
<accession>A0A4R6U7T1</accession>
<dbReference type="AlphaFoldDB" id="A0A4R6U7T1"/>
<proteinExistence type="predicted"/>
<feature type="compositionally biased region" description="Polar residues" evidence="1">
    <location>
        <begin position="1"/>
        <end position="16"/>
    </location>
</feature>
<keyword evidence="3" id="KW-1185">Reference proteome</keyword>
<feature type="compositionally biased region" description="Basic and acidic residues" evidence="1">
    <location>
        <begin position="18"/>
        <end position="32"/>
    </location>
</feature>
<protein>
    <submittedName>
        <fullName evidence="2">Uncharacterized protein</fullName>
    </submittedName>
</protein>
<feature type="region of interest" description="Disordered" evidence="1">
    <location>
        <begin position="1"/>
        <end position="32"/>
    </location>
</feature>
<organism evidence="2 3">
    <name type="scientific">Aureibacillus halotolerans</name>
    <dbReference type="NCBI Taxonomy" id="1508390"/>
    <lineage>
        <taxon>Bacteria</taxon>
        <taxon>Bacillati</taxon>
        <taxon>Bacillota</taxon>
        <taxon>Bacilli</taxon>
        <taxon>Bacillales</taxon>
        <taxon>Bacillaceae</taxon>
        <taxon>Aureibacillus</taxon>
    </lineage>
</organism>
<name>A0A4R6U7T1_9BACI</name>
<evidence type="ECO:0000313" key="3">
    <source>
        <dbReference type="Proteomes" id="UP000295632"/>
    </source>
</evidence>